<evidence type="ECO:0000259" key="3">
    <source>
        <dbReference type="Pfam" id="PF13194"/>
    </source>
</evidence>
<sequence>MSFELEQLFSRIGLSVALGLLIGLQREATGPEFAGLRSFALTALFGTLCGLLAEHFGGWVLVAGLFAITILLVLGNVMQWRGRVDDLEPSVTNELALLLMFGLGAYIAFGEWELAVVVAGVFVVLLHFKVELHALARRLGGDDLRAIVQFVLITFVVLPVLPDRTFGPYAVFNPFEVWLMVTLIVGISVGGYLLYKAFGGGAGVLLGGVLGGAVSSTATTLAYARRVREGLAAPLAAVAIALASAVMLVRVKVEIAVVSPLLLRHALPALGLMLALTLLPVAWLWRRSRRQDATMPPQKNPAELGPAITMAGLYALVLFVLAAAKDSLGRDALFLVSIVAGFTDVDAITLSVSRLASEERVTLDTAWRLIVTAVLANAAFKAAMVASVGGPEVFRRTLWLLLPSLAAGLGMILWWPAAAV</sequence>
<dbReference type="PANTHER" id="PTHR39084:SF1">
    <property type="entry name" value="DUF4010 DOMAIN-CONTAINING PROTEIN"/>
    <property type="match status" value="1"/>
</dbReference>
<dbReference type="Pfam" id="PF02308">
    <property type="entry name" value="MgtC"/>
    <property type="match status" value="1"/>
</dbReference>
<dbReference type="AlphaFoldDB" id="A0A317MVF7"/>
<reference evidence="4 5" key="1">
    <citation type="submission" date="2018-05" db="EMBL/GenBank/DDBJ databases">
        <title>Genomic Encyclopedia of Type Strains, Phase IV (KMG-IV): sequencing the most valuable type-strain genomes for metagenomic binning, comparative biology and taxonomic classification.</title>
        <authorList>
            <person name="Goeker M."/>
        </authorList>
    </citation>
    <scope>NUCLEOTIDE SEQUENCE [LARGE SCALE GENOMIC DNA]</scope>
    <source>
        <strain evidence="4 5">DSM 23606</strain>
    </source>
</reference>
<dbReference type="RefSeq" id="WP_170123576.1">
    <property type="nucleotide sequence ID" value="NZ_QGTJ01000005.1"/>
</dbReference>
<name>A0A317MVF7_9GAMM</name>
<feature type="transmembrane region" description="Helical" evidence="1">
    <location>
        <begin position="230"/>
        <end position="249"/>
    </location>
</feature>
<feature type="transmembrane region" description="Helical" evidence="1">
    <location>
        <begin position="144"/>
        <end position="162"/>
    </location>
</feature>
<keyword evidence="1" id="KW-0812">Transmembrane</keyword>
<feature type="transmembrane region" description="Helical" evidence="1">
    <location>
        <begin position="177"/>
        <end position="195"/>
    </location>
</feature>
<dbReference type="InterPro" id="IPR049177">
    <property type="entry name" value="MgtC_SapB_SrpB_YhiD_N"/>
</dbReference>
<evidence type="ECO:0000259" key="2">
    <source>
        <dbReference type="Pfam" id="PF02308"/>
    </source>
</evidence>
<feature type="transmembrane region" description="Helical" evidence="1">
    <location>
        <begin position="36"/>
        <end position="53"/>
    </location>
</feature>
<dbReference type="Pfam" id="PF13194">
    <property type="entry name" value="DUF4010"/>
    <property type="match status" value="1"/>
</dbReference>
<keyword evidence="1" id="KW-0472">Membrane</keyword>
<evidence type="ECO:0000313" key="5">
    <source>
        <dbReference type="Proteomes" id="UP000246569"/>
    </source>
</evidence>
<organism evidence="4 5">
    <name type="scientific">Plasticicumulans acidivorans</name>
    <dbReference type="NCBI Taxonomy" id="886464"/>
    <lineage>
        <taxon>Bacteria</taxon>
        <taxon>Pseudomonadati</taxon>
        <taxon>Pseudomonadota</taxon>
        <taxon>Gammaproteobacteria</taxon>
        <taxon>Candidatus Competibacteraceae</taxon>
        <taxon>Plasticicumulans</taxon>
    </lineage>
</organism>
<evidence type="ECO:0000313" key="4">
    <source>
        <dbReference type="EMBL" id="PWV61685.1"/>
    </source>
</evidence>
<feature type="transmembrane region" description="Helical" evidence="1">
    <location>
        <begin position="398"/>
        <end position="417"/>
    </location>
</feature>
<feature type="domain" description="DUF4010" evidence="3">
    <location>
        <begin position="183"/>
        <end position="389"/>
    </location>
</feature>
<feature type="domain" description="MgtC/SapB/SrpB/YhiD N-terminal" evidence="2">
    <location>
        <begin position="13"/>
        <end position="134"/>
    </location>
</feature>
<keyword evidence="5" id="KW-1185">Reference proteome</keyword>
<dbReference type="EMBL" id="QGTJ01000005">
    <property type="protein sequence ID" value="PWV61685.1"/>
    <property type="molecule type" value="Genomic_DNA"/>
</dbReference>
<protein>
    <submittedName>
        <fullName evidence="4">Uncharacterized membrane protein (DUF4010 family)</fullName>
    </submittedName>
</protein>
<gene>
    <name evidence="4" type="ORF">C7443_105113</name>
</gene>
<feature type="transmembrane region" description="Helical" evidence="1">
    <location>
        <begin position="365"/>
        <end position="386"/>
    </location>
</feature>
<evidence type="ECO:0000256" key="1">
    <source>
        <dbReference type="SAM" id="Phobius"/>
    </source>
</evidence>
<feature type="transmembrane region" description="Helical" evidence="1">
    <location>
        <begin position="114"/>
        <end position="132"/>
    </location>
</feature>
<feature type="transmembrane region" description="Helical" evidence="1">
    <location>
        <begin position="261"/>
        <end position="284"/>
    </location>
</feature>
<dbReference type="PANTHER" id="PTHR39084">
    <property type="entry name" value="MEMBRANE PROTEIN-RELATED"/>
    <property type="match status" value="1"/>
</dbReference>
<comment type="caution">
    <text evidence="4">The sequence shown here is derived from an EMBL/GenBank/DDBJ whole genome shotgun (WGS) entry which is preliminary data.</text>
</comment>
<feature type="transmembrane region" description="Helical" evidence="1">
    <location>
        <begin position="6"/>
        <end position="24"/>
    </location>
</feature>
<proteinExistence type="predicted"/>
<feature type="transmembrane region" description="Helical" evidence="1">
    <location>
        <begin position="333"/>
        <end position="353"/>
    </location>
</feature>
<feature type="transmembrane region" description="Helical" evidence="1">
    <location>
        <begin position="59"/>
        <end position="78"/>
    </location>
</feature>
<feature type="transmembrane region" description="Helical" evidence="1">
    <location>
        <begin position="304"/>
        <end position="324"/>
    </location>
</feature>
<dbReference type="Proteomes" id="UP000246569">
    <property type="component" value="Unassembled WGS sequence"/>
</dbReference>
<dbReference type="InterPro" id="IPR025105">
    <property type="entry name" value="DUF4010"/>
</dbReference>
<keyword evidence="1" id="KW-1133">Transmembrane helix</keyword>
<accession>A0A317MVF7</accession>
<feature type="transmembrane region" description="Helical" evidence="1">
    <location>
        <begin position="202"/>
        <end position="224"/>
    </location>
</feature>